<organism evidence="1 2">
    <name type="scientific">Ectopseudomonas oleovorans</name>
    <name type="common">Pseudomonas oleovorans</name>
    <dbReference type="NCBI Taxonomy" id="301"/>
    <lineage>
        <taxon>Bacteria</taxon>
        <taxon>Pseudomonadati</taxon>
        <taxon>Pseudomonadota</taxon>
        <taxon>Gammaproteobacteria</taxon>
        <taxon>Pseudomonadales</taxon>
        <taxon>Pseudomonadaceae</taxon>
        <taxon>Ectopseudomonas</taxon>
    </lineage>
</organism>
<protein>
    <submittedName>
        <fullName evidence="1">Uncharacterized protein</fullName>
    </submittedName>
</protein>
<dbReference type="AlphaFoldDB" id="A0A379JQH7"/>
<dbReference type="RefSeq" id="WP_074856478.1">
    <property type="nucleotide sequence ID" value="NZ_FNZC01000012.1"/>
</dbReference>
<proteinExistence type="predicted"/>
<dbReference type="Proteomes" id="UP000255303">
    <property type="component" value="Unassembled WGS sequence"/>
</dbReference>
<name>A0A379JQH7_ECTOL</name>
<reference evidence="1 2" key="1">
    <citation type="submission" date="2018-06" db="EMBL/GenBank/DDBJ databases">
        <authorList>
            <consortium name="Pathogen Informatics"/>
            <person name="Doyle S."/>
        </authorList>
    </citation>
    <scope>NUCLEOTIDE SEQUENCE [LARGE SCALE GENOMIC DNA]</scope>
    <source>
        <strain evidence="1 2">NCTC10692</strain>
    </source>
</reference>
<accession>A0A379JQH7</accession>
<dbReference type="EMBL" id="UGUV01000002">
    <property type="protein sequence ID" value="SUD50765.1"/>
    <property type="molecule type" value="Genomic_DNA"/>
</dbReference>
<evidence type="ECO:0000313" key="1">
    <source>
        <dbReference type="EMBL" id="SUD50765.1"/>
    </source>
</evidence>
<sequence>MTEAEKWAACDSAKQSLHIIASHLSACIYAEKKGEAPDQKQIDEWIKERHAMILLARSLTVDDMATIGRVRENYDQKAIELSK</sequence>
<gene>
    <name evidence="1" type="ORF">NCTC10692_01193</name>
</gene>
<evidence type="ECO:0000313" key="2">
    <source>
        <dbReference type="Proteomes" id="UP000255303"/>
    </source>
</evidence>